<dbReference type="GO" id="GO:0003677">
    <property type="term" value="F:DNA binding"/>
    <property type="evidence" value="ECO:0007669"/>
    <property type="project" value="UniProtKB-KW"/>
</dbReference>
<evidence type="ECO:0000256" key="3">
    <source>
        <dbReference type="ARBA" id="ARBA00023125"/>
    </source>
</evidence>
<gene>
    <name evidence="8" type="ORF">OLEA9_A106232</name>
</gene>
<dbReference type="Proteomes" id="UP000594638">
    <property type="component" value="Unassembled WGS sequence"/>
</dbReference>
<keyword evidence="3" id="KW-0238">DNA-binding</keyword>
<evidence type="ECO:0000256" key="2">
    <source>
        <dbReference type="ARBA" id="ARBA00023015"/>
    </source>
</evidence>
<dbReference type="OrthoDB" id="515493at2759"/>
<feature type="domain" description="BHLH" evidence="7">
    <location>
        <begin position="48"/>
        <end position="75"/>
    </location>
</feature>
<sequence>MDQLDSDPLFQSIQAPNNFQPQPDLRLPSSRSQPDCRLEAEVKDCIAARKVQKADREKLRRDRLNDQFTELGNAL</sequence>
<keyword evidence="4" id="KW-0804">Transcription</keyword>
<name>A0A8S0S9R0_OLEEU</name>
<keyword evidence="5" id="KW-0539">Nucleus</keyword>
<accession>A0A8S0S9R0</accession>
<feature type="region of interest" description="Disordered" evidence="6">
    <location>
        <begin position="1"/>
        <end position="33"/>
    </location>
</feature>
<evidence type="ECO:0000313" key="9">
    <source>
        <dbReference type="Proteomes" id="UP000594638"/>
    </source>
</evidence>
<reference evidence="8 9" key="1">
    <citation type="submission" date="2019-12" db="EMBL/GenBank/DDBJ databases">
        <authorList>
            <person name="Alioto T."/>
            <person name="Alioto T."/>
            <person name="Gomez Garrido J."/>
        </authorList>
    </citation>
    <scope>NUCLEOTIDE SEQUENCE [LARGE SCALE GENOMIC DNA]</scope>
</reference>
<proteinExistence type="predicted"/>
<dbReference type="PROSITE" id="PS50888">
    <property type="entry name" value="BHLH"/>
    <property type="match status" value="1"/>
</dbReference>
<dbReference type="InterPro" id="IPR036638">
    <property type="entry name" value="HLH_DNA-bd_sf"/>
</dbReference>
<dbReference type="PANTHER" id="PTHR47001:SF1">
    <property type="entry name" value="TRANSCRIPTION FACTOR BHLH11"/>
    <property type="match status" value="1"/>
</dbReference>
<feature type="compositionally biased region" description="Polar residues" evidence="6">
    <location>
        <begin position="9"/>
        <end position="21"/>
    </location>
</feature>
<dbReference type="InterPro" id="IPR057075">
    <property type="entry name" value="bHLH_IRO3"/>
</dbReference>
<comment type="subcellular location">
    <subcellularLocation>
        <location evidence="1">Nucleus</location>
    </subcellularLocation>
</comment>
<protein>
    <submittedName>
        <fullName evidence="8">Transcription factor bHLH121</fullName>
    </submittedName>
</protein>
<keyword evidence="9" id="KW-1185">Reference proteome</keyword>
<keyword evidence="2" id="KW-0805">Transcription regulation</keyword>
<dbReference type="InterPro" id="IPR011598">
    <property type="entry name" value="bHLH_dom"/>
</dbReference>
<evidence type="ECO:0000256" key="1">
    <source>
        <dbReference type="ARBA" id="ARBA00004123"/>
    </source>
</evidence>
<dbReference type="InterPro" id="IPR044579">
    <property type="entry name" value="bHLH11/121"/>
</dbReference>
<dbReference type="GO" id="GO:0046983">
    <property type="term" value="F:protein dimerization activity"/>
    <property type="evidence" value="ECO:0007669"/>
    <property type="project" value="InterPro"/>
</dbReference>
<dbReference type="GO" id="GO:0005634">
    <property type="term" value="C:nucleus"/>
    <property type="evidence" value="ECO:0007669"/>
    <property type="project" value="UniProtKB-SubCell"/>
</dbReference>
<feature type="non-terminal residue" evidence="8">
    <location>
        <position position="1"/>
    </location>
</feature>
<evidence type="ECO:0000256" key="4">
    <source>
        <dbReference type="ARBA" id="ARBA00023163"/>
    </source>
</evidence>
<evidence type="ECO:0000256" key="5">
    <source>
        <dbReference type="ARBA" id="ARBA00023242"/>
    </source>
</evidence>
<dbReference type="SUPFAM" id="SSF47459">
    <property type="entry name" value="HLH, helix-loop-helix DNA-binding domain"/>
    <property type="match status" value="1"/>
</dbReference>
<evidence type="ECO:0000259" key="7">
    <source>
        <dbReference type="PROSITE" id="PS50888"/>
    </source>
</evidence>
<comment type="caution">
    <text evidence="8">The sequence shown here is derived from an EMBL/GenBank/DDBJ whole genome shotgun (WGS) entry which is preliminary data.</text>
</comment>
<dbReference type="EMBL" id="CACTIH010004054">
    <property type="protein sequence ID" value="CAA2989058.1"/>
    <property type="molecule type" value="Genomic_DNA"/>
</dbReference>
<dbReference type="GO" id="GO:0003700">
    <property type="term" value="F:DNA-binding transcription factor activity"/>
    <property type="evidence" value="ECO:0007669"/>
    <property type="project" value="InterPro"/>
</dbReference>
<dbReference type="Gramene" id="OE9A106232T1">
    <property type="protein sequence ID" value="OE9A106232C1"/>
    <property type="gene ID" value="OE9A106232"/>
</dbReference>
<evidence type="ECO:0000256" key="6">
    <source>
        <dbReference type="SAM" id="MobiDB-lite"/>
    </source>
</evidence>
<organism evidence="8 9">
    <name type="scientific">Olea europaea subsp. europaea</name>
    <dbReference type="NCBI Taxonomy" id="158383"/>
    <lineage>
        <taxon>Eukaryota</taxon>
        <taxon>Viridiplantae</taxon>
        <taxon>Streptophyta</taxon>
        <taxon>Embryophyta</taxon>
        <taxon>Tracheophyta</taxon>
        <taxon>Spermatophyta</taxon>
        <taxon>Magnoliopsida</taxon>
        <taxon>eudicotyledons</taxon>
        <taxon>Gunneridae</taxon>
        <taxon>Pentapetalae</taxon>
        <taxon>asterids</taxon>
        <taxon>lamiids</taxon>
        <taxon>Lamiales</taxon>
        <taxon>Oleaceae</taxon>
        <taxon>Oleeae</taxon>
        <taxon>Olea</taxon>
    </lineage>
</organism>
<dbReference type="PANTHER" id="PTHR47001">
    <property type="entry name" value="TRANSCRIPTION FACTOR BHLH121"/>
    <property type="match status" value="1"/>
</dbReference>
<evidence type="ECO:0000313" key="8">
    <source>
        <dbReference type="EMBL" id="CAA2989058.1"/>
    </source>
</evidence>
<dbReference type="GO" id="GO:0006879">
    <property type="term" value="P:intracellular iron ion homeostasis"/>
    <property type="evidence" value="ECO:0007669"/>
    <property type="project" value="InterPro"/>
</dbReference>
<dbReference type="AlphaFoldDB" id="A0A8S0S9R0"/>
<dbReference type="Pfam" id="PF23177">
    <property type="entry name" value="bHLH_IRO3"/>
    <property type="match status" value="1"/>
</dbReference>